<comment type="subcellular location">
    <subcellularLocation>
        <location evidence="9">Cytoplasm</location>
    </subcellularLocation>
</comment>
<evidence type="ECO:0000259" key="10">
    <source>
        <dbReference type="Pfam" id="PF01035"/>
    </source>
</evidence>
<evidence type="ECO:0000256" key="7">
    <source>
        <dbReference type="ARBA" id="ARBA00023204"/>
    </source>
</evidence>
<dbReference type="NCBIfam" id="TIGR00589">
    <property type="entry name" value="ogt"/>
    <property type="match status" value="1"/>
</dbReference>
<dbReference type="EC" id="2.1.1.63" evidence="9"/>
<dbReference type="InterPro" id="IPR014048">
    <property type="entry name" value="MethylDNA_cys_MeTrfase_DNA-bd"/>
</dbReference>
<dbReference type="InterPro" id="IPR036217">
    <property type="entry name" value="MethylDNA_cys_MeTrfase_DNAb"/>
</dbReference>
<evidence type="ECO:0000313" key="13">
    <source>
        <dbReference type="Proteomes" id="UP000014937"/>
    </source>
</evidence>
<gene>
    <name evidence="12" type="ORF">BN587_00299</name>
</gene>
<dbReference type="Proteomes" id="UP000014937">
    <property type="component" value="Unassembled WGS sequence"/>
</dbReference>
<feature type="active site" description="Nucleophile; methyl group acceptor" evidence="9">
    <location>
        <position position="133"/>
    </location>
</feature>
<dbReference type="Gene3D" id="1.10.10.10">
    <property type="entry name" value="Winged helix-like DNA-binding domain superfamily/Winged helix DNA-binding domain"/>
    <property type="match status" value="1"/>
</dbReference>
<dbReference type="InterPro" id="IPR036388">
    <property type="entry name" value="WH-like_DNA-bd_sf"/>
</dbReference>
<evidence type="ECO:0000256" key="3">
    <source>
        <dbReference type="ARBA" id="ARBA00022490"/>
    </source>
</evidence>
<evidence type="ECO:0000259" key="11">
    <source>
        <dbReference type="Pfam" id="PF02870"/>
    </source>
</evidence>
<accession>R6X4C0</accession>
<dbReference type="Pfam" id="PF01035">
    <property type="entry name" value="DNA_binding_1"/>
    <property type="match status" value="1"/>
</dbReference>
<evidence type="ECO:0000256" key="8">
    <source>
        <dbReference type="ARBA" id="ARBA00049348"/>
    </source>
</evidence>
<dbReference type="Gene3D" id="3.30.160.70">
    <property type="entry name" value="Methylated DNA-protein cysteine methyltransferase domain"/>
    <property type="match status" value="1"/>
</dbReference>
<organism evidence="12 13">
    <name type="scientific">Phascolarctobacterium succinatutens CAG:287</name>
    <dbReference type="NCBI Taxonomy" id="1263101"/>
    <lineage>
        <taxon>Bacteria</taxon>
        <taxon>Bacillati</taxon>
        <taxon>Bacillota</taxon>
        <taxon>Negativicutes</taxon>
        <taxon>Acidaminococcales</taxon>
        <taxon>Acidaminococcaceae</taxon>
        <taxon>Phascolarctobacterium</taxon>
    </lineage>
</organism>
<keyword evidence="3 9" id="KW-0963">Cytoplasm</keyword>
<dbReference type="GO" id="GO:0006307">
    <property type="term" value="P:DNA alkylation repair"/>
    <property type="evidence" value="ECO:0007669"/>
    <property type="project" value="UniProtKB-UniRule"/>
</dbReference>
<comment type="caution">
    <text evidence="12">The sequence shown here is derived from an EMBL/GenBank/DDBJ whole genome shotgun (WGS) entry which is preliminary data.</text>
</comment>
<keyword evidence="4 9" id="KW-0489">Methyltransferase</keyword>
<feature type="domain" description="Methylated-DNA-[protein]-cysteine S-methyltransferase DNA binding" evidence="10">
    <location>
        <begin position="77"/>
        <end position="161"/>
    </location>
</feature>
<dbReference type="Pfam" id="PF02870">
    <property type="entry name" value="Methyltransf_1N"/>
    <property type="match status" value="1"/>
</dbReference>
<dbReference type="GO" id="GO:0003908">
    <property type="term" value="F:methylated-DNA-[protein]-cysteine S-methyltransferase activity"/>
    <property type="evidence" value="ECO:0007669"/>
    <property type="project" value="UniProtKB-UniRule"/>
</dbReference>
<protein>
    <recommendedName>
        <fullName evidence="9">Methylated-DNA--protein-cysteine methyltransferase</fullName>
        <ecNumber evidence="9">2.1.1.63</ecNumber>
    </recommendedName>
    <alternativeName>
        <fullName evidence="9">6-O-methylguanine-DNA methyltransferase</fullName>
        <shortName evidence="9">MGMT</shortName>
    </alternativeName>
    <alternativeName>
        <fullName evidence="9">O-6-methylguanine-DNA-alkyltransferase</fullName>
    </alternativeName>
</protein>
<dbReference type="HOGENOM" id="CLU_000445_52_2_9"/>
<keyword evidence="6 9" id="KW-0227">DNA damage</keyword>
<reference evidence="12" key="1">
    <citation type="submission" date="2012-11" db="EMBL/GenBank/DDBJ databases">
        <title>Dependencies among metagenomic species, viruses, plasmids and units of genetic variation.</title>
        <authorList>
            <person name="Nielsen H.B."/>
            <person name="Almeida M."/>
            <person name="Juncker A.S."/>
            <person name="Rasmussen S."/>
            <person name="Li J."/>
            <person name="Sunagawa S."/>
            <person name="Plichta D."/>
            <person name="Gautier L."/>
            <person name="Le Chatelier E."/>
            <person name="Peletier E."/>
            <person name="Bonde I."/>
            <person name="Nielsen T."/>
            <person name="Manichanh C."/>
            <person name="Arumugam M."/>
            <person name="Batto J."/>
            <person name="Santos M.B.Q.D."/>
            <person name="Blom N."/>
            <person name="Borruel N."/>
            <person name="Burgdorf K.S."/>
            <person name="Boumezbeur F."/>
            <person name="Casellas F."/>
            <person name="Dore J."/>
            <person name="Guarner F."/>
            <person name="Hansen T."/>
            <person name="Hildebrand F."/>
            <person name="Kaas R.S."/>
            <person name="Kennedy S."/>
            <person name="Kristiansen K."/>
            <person name="Kultima J.R."/>
            <person name="Leonard P."/>
            <person name="Levenez F."/>
            <person name="Lund O."/>
            <person name="Moumen B."/>
            <person name="Le Paslier D."/>
            <person name="Pons N."/>
            <person name="Pedersen O."/>
            <person name="Prifti E."/>
            <person name="Qin J."/>
            <person name="Raes J."/>
            <person name="Tap J."/>
            <person name="Tims S."/>
            <person name="Ussery D.W."/>
            <person name="Yamada T."/>
            <person name="MetaHit consortium"/>
            <person name="Renault P."/>
            <person name="Sicheritz-Ponten T."/>
            <person name="Bork P."/>
            <person name="Wang J."/>
            <person name="Brunak S."/>
            <person name="Ehrlich S.D."/>
        </authorList>
    </citation>
    <scope>NUCLEOTIDE SEQUENCE [LARGE SCALE GENOMIC DNA]</scope>
</reference>
<keyword evidence="7 9" id="KW-0234">DNA repair</keyword>
<dbReference type="HAMAP" id="MF_00772">
    <property type="entry name" value="OGT"/>
    <property type="match status" value="1"/>
</dbReference>
<comment type="function">
    <text evidence="9">Involved in the cellular defense against the biological effects of O6-methylguanine (O6-MeG) and O4-methylthymine (O4-MeT) in DNA. Repairs the methylated nucleobase in DNA by stoichiometrically transferring the methyl group to a cysteine residue in the enzyme. This is a suicide reaction: the enzyme is irreversibly inactivated.</text>
</comment>
<comment type="catalytic activity">
    <reaction evidence="8 9">
        <text>a 6-O-methyl-2'-deoxyguanosine in DNA + L-cysteinyl-[protein] = S-methyl-L-cysteinyl-[protein] + a 2'-deoxyguanosine in DNA</text>
        <dbReference type="Rhea" id="RHEA:24000"/>
        <dbReference type="Rhea" id="RHEA-COMP:10131"/>
        <dbReference type="Rhea" id="RHEA-COMP:10132"/>
        <dbReference type="Rhea" id="RHEA-COMP:11367"/>
        <dbReference type="Rhea" id="RHEA-COMP:11368"/>
        <dbReference type="ChEBI" id="CHEBI:29950"/>
        <dbReference type="ChEBI" id="CHEBI:82612"/>
        <dbReference type="ChEBI" id="CHEBI:85445"/>
        <dbReference type="ChEBI" id="CHEBI:85448"/>
        <dbReference type="EC" id="2.1.1.63"/>
    </reaction>
</comment>
<dbReference type="SUPFAM" id="SSF46767">
    <property type="entry name" value="Methylated DNA-protein cysteine methyltransferase, C-terminal domain"/>
    <property type="match status" value="1"/>
</dbReference>
<dbReference type="CDD" id="cd06445">
    <property type="entry name" value="ATase"/>
    <property type="match status" value="1"/>
</dbReference>
<evidence type="ECO:0000256" key="6">
    <source>
        <dbReference type="ARBA" id="ARBA00022763"/>
    </source>
</evidence>
<dbReference type="SUPFAM" id="SSF53155">
    <property type="entry name" value="Methylated DNA-protein cysteine methyltransferase domain"/>
    <property type="match status" value="1"/>
</dbReference>
<comment type="similarity">
    <text evidence="2 9">Belongs to the MGMT family.</text>
</comment>
<dbReference type="PROSITE" id="PS00374">
    <property type="entry name" value="MGMT"/>
    <property type="match status" value="1"/>
</dbReference>
<comment type="miscellaneous">
    <text evidence="9">This enzyme catalyzes only one turnover and therefore is not strictly catalytic. According to one definition, an enzyme is a biocatalyst that acts repeatedly and over many reaction cycles.</text>
</comment>
<evidence type="ECO:0000256" key="5">
    <source>
        <dbReference type="ARBA" id="ARBA00022679"/>
    </source>
</evidence>
<dbReference type="FunFam" id="1.10.10.10:FF:000214">
    <property type="entry name" value="Methylated-DNA--protein-cysteine methyltransferase"/>
    <property type="match status" value="1"/>
</dbReference>
<evidence type="ECO:0000256" key="4">
    <source>
        <dbReference type="ARBA" id="ARBA00022603"/>
    </source>
</evidence>
<name>R6X4C0_9FIRM</name>
<evidence type="ECO:0000256" key="1">
    <source>
        <dbReference type="ARBA" id="ARBA00001286"/>
    </source>
</evidence>
<proteinExistence type="inferred from homology"/>
<keyword evidence="5 9" id="KW-0808">Transferase</keyword>
<evidence type="ECO:0000256" key="2">
    <source>
        <dbReference type="ARBA" id="ARBA00008711"/>
    </source>
</evidence>
<dbReference type="InterPro" id="IPR036631">
    <property type="entry name" value="MGMT_N_sf"/>
</dbReference>
<dbReference type="GO" id="GO:0005737">
    <property type="term" value="C:cytoplasm"/>
    <property type="evidence" value="ECO:0007669"/>
    <property type="project" value="UniProtKB-SubCell"/>
</dbReference>
<dbReference type="InterPro" id="IPR001497">
    <property type="entry name" value="MethylDNA_cys_MeTrfase_AS"/>
</dbReference>
<sequence>MYYKKISSPLGEITLRSNGQSLTGLWFADDKHYGDKDIQNAQNAELPIFVLAEKWLAEYFAGCEPKVNVPLQFTGSDFQESVWKILQKIPYGSLITYGDIACEIAAQRGLARMSAQAVGGAVGRNPLCIIIPCHRVIGADGSLTGYGGGMWRKVRLLELEKIDMSKLTVPTKGTAL</sequence>
<dbReference type="PANTHER" id="PTHR10815">
    <property type="entry name" value="METHYLATED-DNA--PROTEIN-CYSTEINE METHYLTRANSFERASE"/>
    <property type="match status" value="1"/>
</dbReference>
<dbReference type="EMBL" id="CBGL010000072">
    <property type="protein sequence ID" value="CDD11076.1"/>
    <property type="molecule type" value="Genomic_DNA"/>
</dbReference>
<dbReference type="PANTHER" id="PTHR10815:SF5">
    <property type="entry name" value="METHYLATED-DNA--PROTEIN-CYSTEINE METHYLTRANSFERASE"/>
    <property type="match status" value="1"/>
</dbReference>
<dbReference type="InterPro" id="IPR008332">
    <property type="entry name" value="MethylG_MeTrfase_N"/>
</dbReference>
<dbReference type="AlphaFoldDB" id="R6X4C0"/>
<dbReference type="GO" id="GO:0032259">
    <property type="term" value="P:methylation"/>
    <property type="evidence" value="ECO:0007669"/>
    <property type="project" value="UniProtKB-KW"/>
</dbReference>
<evidence type="ECO:0000256" key="9">
    <source>
        <dbReference type="HAMAP-Rule" id="MF_00772"/>
    </source>
</evidence>
<feature type="domain" description="Methylguanine DNA methyltransferase ribonuclease-like" evidence="11">
    <location>
        <begin position="1"/>
        <end position="72"/>
    </location>
</feature>
<comment type="catalytic activity">
    <reaction evidence="1 9">
        <text>a 4-O-methyl-thymidine in DNA + L-cysteinyl-[protein] = a thymidine in DNA + S-methyl-L-cysteinyl-[protein]</text>
        <dbReference type="Rhea" id="RHEA:53428"/>
        <dbReference type="Rhea" id="RHEA-COMP:10131"/>
        <dbReference type="Rhea" id="RHEA-COMP:10132"/>
        <dbReference type="Rhea" id="RHEA-COMP:13555"/>
        <dbReference type="Rhea" id="RHEA-COMP:13556"/>
        <dbReference type="ChEBI" id="CHEBI:29950"/>
        <dbReference type="ChEBI" id="CHEBI:82612"/>
        <dbReference type="ChEBI" id="CHEBI:137386"/>
        <dbReference type="ChEBI" id="CHEBI:137387"/>
        <dbReference type="EC" id="2.1.1.63"/>
    </reaction>
</comment>
<dbReference type="InterPro" id="IPR023546">
    <property type="entry name" value="MGMT"/>
</dbReference>
<evidence type="ECO:0000313" key="12">
    <source>
        <dbReference type="EMBL" id="CDD11076.1"/>
    </source>
</evidence>